<protein>
    <submittedName>
        <fullName evidence="1">Uncharacterized protein</fullName>
    </submittedName>
</protein>
<sequence>MQNSFEKNIDQLSQEQKELLFLIHLAMEELQVVGEENQSMNRLLTQYSLKETLFVFELYACNVQYDINRNMSNKISMTKFHELLPDYSIYEKKYQYELLGQMYQEVRSNKKSVHLQETRMQKDLITQLNDARMRKKLKKMAASW</sequence>
<comment type="caution">
    <text evidence="1">The sequence shown here is derived from an EMBL/GenBank/DDBJ whole genome shotgun (WGS) entry which is preliminary data.</text>
</comment>
<dbReference type="GeneID" id="77486934"/>
<gene>
    <name evidence="1" type="ORF">A6E74_10745</name>
</gene>
<proteinExistence type="predicted"/>
<evidence type="ECO:0000313" key="2">
    <source>
        <dbReference type="Proteomes" id="UP000078516"/>
    </source>
</evidence>
<reference evidence="1 2" key="1">
    <citation type="submission" date="2016-04" db="EMBL/GenBank/DDBJ databases">
        <title>Draft genome of an Enterococcus thailandicus strain isolated from bovine feces.</title>
        <authorList>
            <person name="Beukers A.G."/>
            <person name="Zaheer R."/>
            <person name="Goji N."/>
            <person name="Cook S.R."/>
            <person name="Amoako K."/>
            <person name="Chaves A.V."/>
            <person name="Ward M.P."/>
            <person name="Mcallister T.A."/>
        </authorList>
    </citation>
    <scope>NUCLEOTIDE SEQUENCE [LARGE SCALE GENOMIC DNA]</scope>
    <source>
        <strain evidence="1 2">F0711D 46</strain>
    </source>
</reference>
<dbReference type="Proteomes" id="UP000078516">
    <property type="component" value="Unassembled WGS sequence"/>
</dbReference>
<keyword evidence="2" id="KW-1185">Reference proteome</keyword>
<organism evidence="1 2">
    <name type="scientific">Enterococcus thailandicus</name>
    <dbReference type="NCBI Taxonomy" id="417368"/>
    <lineage>
        <taxon>Bacteria</taxon>
        <taxon>Bacillati</taxon>
        <taxon>Bacillota</taxon>
        <taxon>Bacilli</taxon>
        <taxon>Lactobacillales</taxon>
        <taxon>Enterococcaceae</taxon>
        <taxon>Enterococcus</taxon>
    </lineage>
</organism>
<dbReference type="EMBL" id="LWMN01000016">
    <property type="protein sequence ID" value="OAQ55065.1"/>
    <property type="molecule type" value="Genomic_DNA"/>
</dbReference>
<accession>A0A179EP95</accession>
<evidence type="ECO:0000313" key="1">
    <source>
        <dbReference type="EMBL" id="OAQ55065.1"/>
    </source>
</evidence>
<dbReference type="AlphaFoldDB" id="A0A179EP95"/>
<dbReference type="RefSeq" id="WP_067485083.1">
    <property type="nucleotide sequence ID" value="NZ_CP023074.1"/>
</dbReference>
<name>A0A179EP95_ENTTH</name>
<dbReference type="KEGG" id="eth:CK496_04705"/>